<dbReference type="VEuPathDB" id="FungiDB:SPSK_00775"/>
<dbReference type="PRINTS" id="PR00385">
    <property type="entry name" value="P450"/>
</dbReference>
<evidence type="ECO:0000313" key="9">
    <source>
        <dbReference type="Proteomes" id="UP000033710"/>
    </source>
</evidence>
<comment type="caution">
    <text evidence="8">The sequence shown here is derived from an EMBL/GenBank/DDBJ whole genome shotgun (WGS) entry which is preliminary data.</text>
</comment>
<dbReference type="SUPFAM" id="SSF48264">
    <property type="entry name" value="Cytochrome P450"/>
    <property type="match status" value="1"/>
</dbReference>
<protein>
    <submittedName>
        <fullName evidence="8">Cytochrome P450 oxidoreductase</fullName>
    </submittedName>
</protein>
<dbReference type="GO" id="GO:0016705">
    <property type="term" value="F:oxidoreductase activity, acting on paired donors, with incorporation or reduction of molecular oxygen"/>
    <property type="evidence" value="ECO:0007669"/>
    <property type="project" value="InterPro"/>
</dbReference>
<dbReference type="Gene3D" id="1.10.630.10">
    <property type="entry name" value="Cytochrome P450"/>
    <property type="match status" value="1"/>
</dbReference>
<gene>
    <name evidence="8" type="ORF">SPSK_00775</name>
</gene>
<dbReference type="InterPro" id="IPR050364">
    <property type="entry name" value="Cytochrome_P450_fung"/>
</dbReference>
<keyword evidence="3 6" id="KW-0560">Oxidoreductase</keyword>
<keyword evidence="7" id="KW-0472">Membrane</keyword>
<keyword evidence="7" id="KW-1133">Transmembrane helix</keyword>
<comment type="cofactor">
    <cofactor evidence="5">
        <name>heme</name>
        <dbReference type="ChEBI" id="CHEBI:30413"/>
    </cofactor>
</comment>
<evidence type="ECO:0000256" key="5">
    <source>
        <dbReference type="PIRSR" id="PIRSR602401-1"/>
    </source>
</evidence>
<evidence type="ECO:0000256" key="7">
    <source>
        <dbReference type="SAM" id="Phobius"/>
    </source>
</evidence>
<dbReference type="GO" id="GO:0005506">
    <property type="term" value="F:iron ion binding"/>
    <property type="evidence" value="ECO:0007669"/>
    <property type="project" value="InterPro"/>
</dbReference>
<reference evidence="8 9" key="1">
    <citation type="journal article" date="2014" name="BMC Genomics">
        <title>Comparative genomics of the major fungal agents of human and animal Sporotrichosis: Sporothrix schenckii and Sporothrix brasiliensis.</title>
        <authorList>
            <person name="Teixeira M.M."/>
            <person name="de Almeida L.G."/>
            <person name="Kubitschek-Barreira P."/>
            <person name="Alves F.L."/>
            <person name="Kioshima E.S."/>
            <person name="Abadio A.K."/>
            <person name="Fernandes L."/>
            <person name="Derengowski L.S."/>
            <person name="Ferreira K.S."/>
            <person name="Souza R.C."/>
            <person name="Ruiz J.C."/>
            <person name="de Andrade N.C."/>
            <person name="Paes H.C."/>
            <person name="Nicola A.M."/>
            <person name="Albuquerque P."/>
            <person name="Gerber A.L."/>
            <person name="Martins V.P."/>
            <person name="Peconick L.D."/>
            <person name="Neto A.V."/>
            <person name="Chaucanez C.B."/>
            <person name="Silva P.A."/>
            <person name="Cunha O.L."/>
            <person name="de Oliveira F.F."/>
            <person name="dos Santos T.C."/>
            <person name="Barros A.L."/>
            <person name="Soares M.A."/>
            <person name="de Oliveira L.M."/>
            <person name="Marini M.M."/>
            <person name="Villalobos-Duno H."/>
            <person name="Cunha M.M."/>
            <person name="de Hoog S."/>
            <person name="da Silveira J.F."/>
            <person name="Henrissat B."/>
            <person name="Nino-Vega G.A."/>
            <person name="Cisalpino P.S."/>
            <person name="Mora-Montes H.M."/>
            <person name="Almeida S.R."/>
            <person name="Stajich J.E."/>
            <person name="Lopes-Bezerra L.M."/>
            <person name="Vasconcelos A.T."/>
            <person name="Felipe M.S."/>
        </authorList>
    </citation>
    <scope>NUCLEOTIDE SEQUENCE [LARGE SCALE GENOMIC DNA]</scope>
    <source>
        <strain evidence="8 9">1099-18</strain>
    </source>
</reference>
<dbReference type="PROSITE" id="PS00086">
    <property type="entry name" value="CYTOCHROME_P450"/>
    <property type="match status" value="1"/>
</dbReference>
<dbReference type="Pfam" id="PF00067">
    <property type="entry name" value="p450"/>
    <property type="match status" value="1"/>
</dbReference>
<dbReference type="OrthoDB" id="1103324at2759"/>
<dbReference type="PRINTS" id="PR00463">
    <property type="entry name" value="EP450I"/>
</dbReference>
<dbReference type="InterPro" id="IPR001128">
    <property type="entry name" value="Cyt_P450"/>
</dbReference>
<proteinExistence type="inferred from homology"/>
<keyword evidence="7" id="KW-0812">Transmembrane</keyword>
<evidence type="ECO:0000256" key="1">
    <source>
        <dbReference type="ARBA" id="ARBA00010617"/>
    </source>
</evidence>
<evidence type="ECO:0000256" key="4">
    <source>
        <dbReference type="ARBA" id="ARBA00023004"/>
    </source>
</evidence>
<feature type="binding site" description="axial binding residue" evidence="5">
    <location>
        <position position="457"/>
    </location>
    <ligand>
        <name>heme</name>
        <dbReference type="ChEBI" id="CHEBI:30413"/>
    </ligand>
    <ligandPart>
        <name>Fe</name>
        <dbReference type="ChEBI" id="CHEBI:18248"/>
    </ligandPart>
</feature>
<feature type="transmembrane region" description="Helical" evidence="7">
    <location>
        <begin position="6"/>
        <end position="32"/>
    </location>
</feature>
<name>A0A0F2LVV2_SPOSC</name>
<dbReference type="InterPro" id="IPR036396">
    <property type="entry name" value="Cyt_P450_sf"/>
</dbReference>
<dbReference type="InterPro" id="IPR002401">
    <property type="entry name" value="Cyt_P450_E_grp-I"/>
</dbReference>
<dbReference type="GO" id="GO:0020037">
    <property type="term" value="F:heme binding"/>
    <property type="evidence" value="ECO:0007669"/>
    <property type="project" value="InterPro"/>
</dbReference>
<dbReference type="InterPro" id="IPR017972">
    <property type="entry name" value="Cyt_P450_CS"/>
</dbReference>
<reference evidence="8 9" key="2">
    <citation type="journal article" date="2015" name="Eukaryot. Cell">
        <title>Asexual propagation of a virulent clone complex in a human and feline outbreak of sporotrichosis.</title>
        <authorList>
            <person name="Teixeira Mde M."/>
            <person name="Rodrigues A.M."/>
            <person name="Tsui C.K."/>
            <person name="de Almeida L.G."/>
            <person name="Van Diepeningen A.D."/>
            <person name="van den Ende B.G."/>
            <person name="Fernandes G.F."/>
            <person name="Kano R."/>
            <person name="Hamelin R.C."/>
            <person name="Lopes-Bezerra L.M."/>
            <person name="Vasconcelos A.T."/>
            <person name="de Hoog S."/>
            <person name="de Camargo Z.P."/>
            <person name="Felipe M.S."/>
        </authorList>
    </citation>
    <scope>NUCLEOTIDE SEQUENCE [LARGE SCALE GENOMIC DNA]</scope>
    <source>
        <strain evidence="8 9">1099-18</strain>
    </source>
</reference>
<keyword evidence="4 5" id="KW-0408">Iron</keyword>
<evidence type="ECO:0000256" key="6">
    <source>
        <dbReference type="RuleBase" id="RU000461"/>
    </source>
</evidence>
<dbReference type="Proteomes" id="UP000033710">
    <property type="component" value="Unassembled WGS sequence"/>
</dbReference>
<dbReference type="KEGG" id="ssck:SPSK_00775"/>
<evidence type="ECO:0000313" key="8">
    <source>
        <dbReference type="EMBL" id="KJR81583.1"/>
    </source>
</evidence>
<organism evidence="8 9">
    <name type="scientific">Sporothrix schenckii 1099-18</name>
    <dbReference type="NCBI Taxonomy" id="1397361"/>
    <lineage>
        <taxon>Eukaryota</taxon>
        <taxon>Fungi</taxon>
        <taxon>Dikarya</taxon>
        <taxon>Ascomycota</taxon>
        <taxon>Pezizomycotina</taxon>
        <taxon>Sordariomycetes</taxon>
        <taxon>Sordariomycetidae</taxon>
        <taxon>Ophiostomatales</taxon>
        <taxon>Ophiostomataceae</taxon>
        <taxon>Sporothrix</taxon>
    </lineage>
</organism>
<dbReference type="GeneID" id="27663000"/>
<dbReference type="RefSeq" id="XP_016584259.1">
    <property type="nucleotide sequence ID" value="XM_016727723.1"/>
</dbReference>
<keyword evidence="2 5" id="KW-0479">Metal-binding</keyword>
<dbReference type="EMBL" id="AXCR01000011">
    <property type="protein sequence ID" value="KJR81583.1"/>
    <property type="molecule type" value="Genomic_DNA"/>
</dbReference>
<dbReference type="CDD" id="cd11065">
    <property type="entry name" value="CYP64-like"/>
    <property type="match status" value="1"/>
</dbReference>
<comment type="similarity">
    <text evidence="1 6">Belongs to the cytochrome P450 family.</text>
</comment>
<evidence type="ECO:0000256" key="2">
    <source>
        <dbReference type="ARBA" id="ARBA00022723"/>
    </source>
</evidence>
<sequence length="531" mass="58353">MAVGSTIVAGVATLPPSAYALLLVLALAGVAVHRQLAYRRRRAGLPLPPGPPAEPVLGHLRVIPAANPEYTYMQWSKEYQSDVLGFHILGQPIVVLNSARAAIDLLDKRGANYADRPRFVLFEAMGFKKTLTFLRMGPAFRLHRRILQKRFQKSAITVDQDLQTRETHQMLRGLLATPDQWETVLRRFATAVVLGIGFGIGIHSDADPYIQMAEDASYALGHGGAPAGTPVDYFPGLRLLPNWMVDRSLRFARTWRWAIRQLHEAPYHAVVASSTATSADDGAQASSLIHGLLAQRQSQLRTGAQPELSEDDIKGAAAAVYAAGQDTTWATMIVLILNLIRNPDVQRKAQRVLDDALGDRLPTFADRTRPELEYIEHIVSETLRWCPVSPVGVPHRTVADDEYRGMFIPAGAYVYANARAITHDPAVYTDPDAFVPERYSRGEPLPVGQFGFGRRVCVGQHLAQASVWIAAACLLKSFTLKAAPNDDGDGQTTKPDCEVKLTYGLTSHPERFGCIFEPRGDVQSLVDRAVV</sequence>
<dbReference type="PANTHER" id="PTHR46300:SF5">
    <property type="entry name" value="CYTOCHROME P450"/>
    <property type="match status" value="1"/>
</dbReference>
<dbReference type="GO" id="GO:0004497">
    <property type="term" value="F:monooxygenase activity"/>
    <property type="evidence" value="ECO:0007669"/>
    <property type="project" value="UniProtKB-KW"/>
</dbReference>
<evidence type="ECO:0000256" key="3">
    <source>
        <dbReference type="ARBA" id="ARBA00023002"/>
    </source>
</evidence>
<accession>A0A0F2LVV2</accession>
<dbReference type="PANTHER" id="PTHR46300">
    <property type="entry name" value="P450, PUTATIVE (EUROFUNG)-RELATED-RELATED"/>
    <property type="match status" value="1"/>
</dbReference>
<dbReference type="AlphaFoldDB" id="A0A0F2LVV2"/>
<keyword evidence="5 6" id="KW-0349">Heme</keyword>
<keyword evidence="6" id="KW-0503">Monooxygenase</keyword>